<keyword evidence="1" id="KW-0614">Plasmid</keyword>
<dbReference type="EMBL" id="CP093257">
    <property type="protein sequence ID" value="UNH40927.1"/>
    <property type="molecule type" value="Genomic_DNA"/>
</dbReference>
<evidence type="ECO:0000313" key="1">
    <source>
        <dbReference type="EMBL" id="UNH40927.1"/>
    </source>
</evidence>
<proteinExistence type="predicted"/>
<protein>
    <submittedName>
        <fullName evidence="1">Uncharacterized protein</fullName>
    </submittedName>
</protein>
<reference evidence="1" key="1">
    <citation type="submission" date="2022-03" db="EMBL/GenBank/DDBJ databases">
        <title>ESBL-producing Moellerella wisconsensis and Escherichia marmotae isolated from wild game meat.</title>
        <authorList>
            <person name="Biggel M."/>
        </authorList>
    </citation>
    <scope>NUCLEOTIDE SEQUENCE</scope>
    <source>
        <strain evidence="1">W1</strain>
    </source>
</reference>
<accession>A0ACD3YCQ0</accession>
<keyword evidence="2" id="KW-1185">Reference proteome</keyword>
<geneLocation type="plasmid" evidence="1 2">
    <name>pW1-b</name>
</geneLocation>
<gene>
    <name evidence="1" type="ORF">MNY70_18350</name>
</gene>
<evidence type="ECO:0000313" key="2">
    <source>
        <dbReference type="Proteomes" id="UP000829420"/>
    </source>
</evidence>
<name>A0ACD3YCQ0_9GAMM</name>
<organism evidence="1 2">
    <name type="scientific">Moellerella wisconsensis</name>
    <dbReference type="NCBI Taxonomy" id="158849"/>
    <lineage>
        <taxon>Bacteria</taxon>
        <taxon>Pseudomonadati</taxon>
        <taxon>Pseudomonadota</taxon>
        <taxon>Gammaproteobacteria</taxon>
        <taxon>Enterobacterales</taxon>
        <taxon>Morganellaceae</taxon>
        <taxon>Moellerella</taxon>
    </lineage>
</organism>
<dbReference type="Proteomes" id="UP000829420">
    <property type="component" value="Plasmid pW1-b"/>
</dbReference>
<sequence>MNGKDMISWGDSVSRHTDVMSPNVRRYYNEQYVANFNRHVREGESIAKKLLMNVRTIDDRMNKRHLTVGIKVAKIVGGCRGGGKIKLTSDVLSHFIEREEVAFCVSDFPRHYQESFDHRFNSVDIKTSRYRLVECFSEMFGRKICCYFLVETSIDWLYSNAIVQNRLSLS</sequence>